<reference evidence="18 19" key="1">
    <citation type="journal article" date="2016" name="Sci. Rep.">
        <title>Peltaster fructicola genome reveals evolution from an invasive phytopathogen to an ectophytic parasite.</title>
        <authorList>
            <person name="Xu C."/>
            <person name="Chen H."/>
            <person name="Gleason M.L."/>
            <person name="Xu J.R."/>
            <person name="Liu H."/>
            <person name="Zhang R."/>
            <person name="Sun G."/>
        </authorList>
    </citation>
    <scope>NUCLEOTIDE SEQUENCE [LARGE SCALE GENOMIC DNA]</scope>
    <source>
        <strain evidence="18 19">LNHT1506</strain>
    </source>
</reference>
<evidence type="ECO:0000256" key="6">
    <source>
        <dbReference type="ARBA" id="ARBA00022741"/>
    </source>
</evidence>
<dbReference type="SUPFAM" id="SSF56784">
    <property type="entry name" value="HAD-like"/>
    <property type="match status" value="1"/>
</dbReference>
<comment type="subcellular location">
    <subcellularLocation>
        <location evidence="2">Endoplasmic reticulum membrane</location>
        <topology evidence="2">Multi-pass membrane protein</topology>
    </subcellularLocation>
</comment>
<dbReference type="InterPro" id="IPR047820">
    <property type="entry name" value="P5A-type_ATPase"/>
</dbReference>
<evidence type="ECO:0000313" key="18">
    <source>
        <dbReference type="EMBL" id="QIX01124.1"/>
    </source>
</evidence>
<dbReference type="FunFam" id="3.40.50.1000:FF:000071">
    <property type="entry name" value="Cation-transporting ATPase"/>
    <property type="match status" value="1"/>
</dbReference>
<dbReference type="InterPro" id="IPR006544">
    <property type="entry name" value="P-type_TPase_V"/>
</dbReference>
<dbReference type="InterPro" id="IPR057255">
    <property type="entry name" value="2TM_P5A-ATPase"/>
</dbReference>
<evidence type="ECO:0000256" key="12">
    <source>
        <dbReference type="ARBA" id="ARBA00023136"/>
    </source>
</evidence>
<dbReference type="SFLD" id="SFLDS00003">
    <property type="entry name" value="Haloacid_Dehalogenase"/>
    <property type="match status" value="1"/>
</dbReference>
<dbReference type="GO" id="GO:0005789">
    <property type="term" value="C:endoplasmic reticulum membrane"/>
    <property type="evidence" value="ECO:0007669"/>
    <property type="project" value="UniProtKB-SubCell"/>
</dbReference>
<dbReference type="GO" id="GO:0015662">
    <property type="term" value="F:P-type ion transporter activity"/>
    <property type="evidence" value="ECO:0007669"/>
    <property type="project" value="TreeGrafter"/>
</dbReference>
<keyword evidence="11 15" id="KW-1133">Transmembrane helix</keyword>
<keyword evidence="7" id="KW-0256">Endoplasmic reticulum</keyword>
<dbReference type="InterPro" id="IPR036412">
    <property type="entry name" value="HAD-like_sf"/>
</dbReference>
<organism evidence="18 19">
    <name type="scientific">Peltaster fructicola</name>
    <dbReference type="NCBI Taxonomy" id="286661"/>
    <lineage>
        <taxon>Eukaryota</taxon>
        <taxon>Fungi</taxon>
        <taxon>Dikarya</taxon>
        <taxon>Ascomycota</taxon>
        <taxon>Pezizomycotina</taxon>
        <taxon>Dothideomycetes</taxon>
        <taxon>Dothideomycetes incertae sedis</taxon>
        <taxon>Peltaster</taxon>
    </lineage>
</organism>
<keyword evidence="12 15" id="KW-0472">Membrane</keyword>
<dbReference type="SUPFAM" id="SSF81653">
    <property type="entry name" value="Calcium ATPase, transduction domain A"/>
    <property type="match status" value="1"/>
</dbReference>
<dbReference type="CDD" id="cd07543">
    <property type="entry name" value="P-type_ATPase_cation"/>
    <property type="match status" value="1"/>
</dbReference>
<keyword evidence="9" id="KW-0460">Magnesium</keyword>
<evidence type="ECO:0000256" key="4">
    <source>
        <dbReference type="ARBA" id="ARBA00022692"/>
    </source>
</evidence>
<evidence type="ECO:0000256" key="10">
    <source>
        <dbReference type="ARBA" id="ARBA00022967"/>
    </source>
</evidence>
<dbReference type="OrthoDB" id="48943at2759"/>
<accession>A0A6H0Y284</accession>
<dbReference type="FunFam" id="2.70.150.10:FF:000049">
    <property type="entry name" value="Cation-transporting ATPase"/>
    <property type="match status" value="1"/>
</dbReference>
<evidence type="ECO:0000313" key="19">
    <source>
        <dbReference type="Proteomes" id="UP000503462"/>
    </source>
</evidence>
<evidence type="ECO:0000256" key="5">
    <source>
        <dbReference type="ARBA" id="ARBA00022723"/>
    </source>
</evidence>
<feature type="transmembrane region" description="Helical" evidence="15">
    <location>
        <begin position="30"/>
        <end position="47"/>
    </location>
</feature>
<feature type="region of interest" description="Disordered" evidence="14">
    <location>
        <begin position="1272"/>
        <end position="1292"/>
    </location>
</feature>
<feature type="transmembrane region" description="Helical" evidence="15">
    <location>
        <begin position="416"/>
        <end position="435"/>
    </location>
</feature>
<dbReference type="GO" id="GO:0019829">
    <property type="term" value="F:ATPase-coupled monoatomic cation transmembrane transporter activity"/>
    <property type="evidence" value="ECO:0007669"/>
    <property type="project" value="TreeGrafter"/>
</dbReference>
<evidence type="ECO:0000256" key="3">
    <source>
        <dbReference type="ARBA" id="ARBA00006000"/>
    </source>
</evidence>
<dbReference type="GO" id="GO:0016887">
    <property type="term" value="F:ATP hydrolysis activity"/>
    <property type="evidence" value="ECO:0007669"/>
    <property type="project" value="InterPro"/>
</dbReference>
<feature type="transmembrane region" description="Helical" evidence="15">
    <location>
        <begin position="228"/>
        <end position="245"/>
    </location>
</feature>
<evidence type="ECO:0000256" key="8">
    <source>
        <dbReference type="ARBA" id="ARBA00022840"/>
    </source>
</evidence>
<dbReference type="InterPro" id="IPR023214">
    <property type="entry name" value="HAD_sf"/>
</dbReference>
<dbReference type="InterPro" id="IPR023298">
    <property type="entry name" value="ATPase_P-typ_TM_dom_sf"/>
</dbReference>
<gene>
    <name evidence="18" type="ORF">AMS68_006641</name>
</gene>
<dbReference type="GO" id="GO:0005524">
    <property type="term" value="F:ATP binding"/>
    <property type="evidence" value="ECO:0007669"/>
    <property type="project" value="UniProtKB-KW"/>
</dbReference>
<keyword evidence="8" id="KW-0067">ATP-binding</keyword>
<dbReference type="EMBL" id="CP051142">
    <property type="protein sequence ID" value="QIX01124.1"/>
    <property type="molecule type" value="Genomic_DNA"/>
</dbReference>
<feature type="domain" description="P-type ATPase A" evidence="16">
    <location>
        <begin position="262"/>
        <end position="355"/>
    </location>
</feature>
<evidence type="ECO:0000256" key="14">
    <source>
        <dbReference type="SAM" id="MobiDB-lite"/>
    </source>
</evidence>
<keyword evidence="4 15" id="KW-0812">Transmembrane</keyword>
<keyword evidence="10" id="KW-1278">Translocase</keyword>
<dbReference type="InterPro" id="IPR023299">
    <property type="entry name" value="ATPase_P-typ_cyto_dom_N"/>
</dbReference>
<dbReference type="InterPro" id="IPR018303">
    <property type="entry name" value="ATPase_P-typ_P_site"/>
</dbReference>
<proteinExistence type="inferred from homology"/>
<dbReference type="PRINTS" id="PR00119">
    <property type="entry name" value="CATATPASE"/>
</dbReference>
<evidence type="ECO:0000256" key="9">
    <source>
        <dbReference type="ARBA" id="ARBA00022842"/>
    </source>
</evidence>
<dbReference type="SUPFAM" id="SSF81665">
    <property type="entry name" value="Calcium ATPase, transmembrane domain M"/>
    <property type="match status" value="1"/>
</dbReference>
<dbReference type="SFLD" id="SFLDG00002">
    <property type="entry name" value="C1.7:_P-type_atpase_like"/>
    <property type="match status" value="1"/>
</dbReference>
<comment type="cofactor">
    <cofactor evidence="1">
        <name>Mg(2+)</name>
        <dbReference type="ChEBI" id="CHEBI:18420"/>
    </cofactor>
</comment>
<dbReference type="GO" id="GO:0046872">
    <property type="term" value="F:metal ion binding"/>
    <property type="evidence" value="ECO:0007669"/>
    <property type="project" value="UniProtKB-KW"/>
</dbReference>
<keyword evidence="19" id="KW-1185">Reference proteome</keyword>
<dbReference type="PANTHER" id="PTHR45630:SF7">
    <property type="entry name" value="ENDOPLASMIC RETICULUM TRANSMEMBRANE HELIX TRANSLOCASE"/>
    <property type="match status" value="1"/>
</dbReference>
<evidence type="ECO:0008006" key="20">
    <source>
        <dbReference type="Google" id="ProtNLM"/>
    </source>
</evidence>
<dbReference type="SUPFAM" id="SSF81660">
    <property type="entry name" value="Metal cation-transporting ATPase, ATP-binding domain N"/>
    <property type="match status" value="1"/>
</dbReference>
<name>A0A6H0Y284_9PEZI</name>
<dbReference type="Gene3D" id="3.40.50.1000">
    <property type="entry name" value="HAD superfamily/HAD-like"/>
    <property type="match status" value="1"/>
</dbReference>
<evidence type="ECO:0000256" key="7">
    <source>
        <dbReference type="ARBA" id="ARBA00022824"/>
    </source>
</evidence>
<evidence type="ECO:0000256" key="15">
    <source>
        <dbReference type="SAM" id="Phobius"/>
    </source>
</evidence>
<comment type="catalytic activity">
    <reaction evidence="13">
        <text>[protein]-with a C-terminal TM segment(out) + ATP + H2O = [protein]-with a C-terminal TM segment(in) + ADP + phosphate + H(+)</text>
        <dbReference type="Rhea" id="RHEA:66168"/>
        <dbReference type="Rhea" id="RHEA-COMP:16963"/>
        <dbReference type="ChEBI" id="CHEBI:15377"/>
        <dbReference type="ChEBI" id="CHEBI:15378"/>
        <dbReference type="ChEBI" id="CHEBI:30616"/>
        <dbReference type="ChEBI" id="CHEBI:43474"/>
        <dbReference type="ChEBI" id="CHEBI:90782"/>
        <dbReference type="ChEBI" id="CHEBI:456216"/>
    </reaction>
</comment>
<dbReference type="NCBIfam" id="TIGR01657">
    <property type="entry name" value="P-ATPase-V"/>
    <property type="match status" value="1"/>
</dbReference>
<dbReference type="FunFam" id="3.40.1110.10:FF:000054">
    <property type="entry name" value="Cation-transporting ATPase"/>
    <property type="match status" value="1"/>
</dbReference>
<dbReference type="Proteomes" id="UP000503462">
    <property type="component" value="Chromosome 4"/>
</dbReference>
<comment type="similarity">
    <text evidence="3">Belongs to the cation transport ATPase (P-type) (TC 3.A.3) family. Type V subfamily.</text>
</comment>
<sequence>MNARAQKLVENAAIKSAVLRKHKPLYLHEYIYPFLALWPAFFAVYLSEERYERYLGAQEWTFVWSGTIVTLQSLLWLSTFWSVDLQALFTTLPASGVRDAELIKIIPAENAGSPDICTIKRESIEGKQSTSFLFQQRRFLYDEATGTFAPLRFGMDEEPKPLIRTYQESKGLTSAAKISSLESYYGQNIFDIPVPTFVELFKEHAVAPFFVFQVFCVGLWMLDEYWYYSLFTLFMLVVFESTVVWQRQRTLKEFRGMSIKPYELWVYREKKWVEAMSNELLPGDLVSVGRTKEDSGVACDLILVEGTAIVNEAMLSGESTPVLKDSIQLRPADASVEPEGLDKNAFLWGGTKVLQVQHGAASEEDSAPQIKSGVPSAPDKGALAIVIKTGFETNQGALVRTMIFSTERVSANNLEAMLFILFLCVFAIAASWYVWTEGVKVDRKRSKLLLDCVLIVTSVVPPELPMELTLAVNTSLAALSKFAIFCTEPFRIPYAGRVDVACFDKTGTLTGEDLVVDGVAGLSLGQAGAHAEADGAQSKLTKVDQSGIETTLTLATAHALVKLEDGDVVGEPMEKATLAALGWGIGKNDTLAAKTGMTTVQIKRRFQFSSALKRQSSVATTTVIDEHTGKKTRSTFAGVKGAPETIRGMLVKVPPKYEETYKYFSRNGARVLALAYKHMSTGEELSQGRINNLKREEVEAELNFAGFLVLQCPLKDDAIKAVRMLNESSHRCIMITGDNPLTAVHVARKVEIVDRDVLILDAPENDTSGTKLVWRSVDDKVNIPVDPSTTINASILADKDLCVTGYGLAKFKGQKAYLQLLRHTWVYARVSPKQKEDILLGLKELGYTTLMAGDGTNDVGALKQAHIGVALLNGTKEDLEKIGKHFRDSKMKEVYEKQVAMMQRFNQPPPPVPVHIAHMYPEGPQNPHYEKAMERENQFKARLAGLPIPETANGASTAPKTELAPAAIPQDQRKQKAQNAAAAMAEKMTMTMMDQQLDDDEPPTIKLGDASVAAPFTSKLANVVAIPNIIRQGRCTLVATIQMYKILAINCLISAYSLSVLYLDGIKFGDGQVTISGMLMSVCFLSISRAKIVEQLSKERPQNNIWNWYVIPSVLGQFVVHIVTLVYITNFVHKFEPAESRSKIDLERKFEPSLLNSAIYLLQLIQQVSTFAINYQGRPFRESISENKGMYYGILLVTGVAFSCSIELIPELNDYLKLVPFSNEFKMTLTAVMIFDFAGCWVIEKVLKVLFSDYKPKDIAVRRPDQLERERLRLQQEQEEKDRETERKAGKA</sequence>
<evidence type="ECO:0000259" key="17">
    <source>
        <dbReference type="Pfam" id="PF23143"/>
    </source>
</evidence>
<dbReference type="PROSITE" id="PS00154">
    <property type="entry name" value="ATPASE_E1_E2"/>
    <property type="match status" value="1"/>
</dbReference>
<dbReference type="InterPro" id="IPR001757">
    <property type="entry name" value="P_typ_ATPase"/>
</dbReference>
<dbReference type="NCBIfam" id="TIGR01494">
    <property type="entry name" value="ATPase_P-type"/>
    <property type="match status" value="1"/>
</dbReference>
<dbReference type="InterPro" id="IPR059000">
    <property type="entry name" value="ATPase_P-type_domA"/>
</dbReference>
<dbReference type="Pfam" id="PF00122">
    <property type="entry name" value="E1-E2_ATPase"/>
    <property type="match status" value="1"/>
</dbReference>
<dbReference type="Pfam" id="PF23143">
    <property type="entry name" value="2TM_P5A-ATPase"/>
    <property type="match status" value="1"/>
</dbReference>
<evidence type="ECO:0000256" key="11">
    <source>
        <dbReference type="ARBA" id="ARBA00022989"/>
    </source>
</evidence>
<evidence type="ECO:0000256" key="2">
    <source>
        <dbReference type="ARBA" id="ARBA00004477"/>
    </source>
</evidence>
<keyword evidence="6" id="KW-0547">Nucleotide-binding</keyword>
<keyword evidence="5" id="KW-0479">Metal-binding</keyword>
<dbReference type="InterPro" id="IPR044492">
    <property type="entry name" value="P_typ_ATPase_HD_dom"/>
</dbReference>
<evidence type="ECO:0000256" key="13">
    <source>
        <dbReference type="ARBA" id="ARBA00048588"/>
    </source>
</evidence>
<feature type="transmembrane region" description="Helical" evidence="15">
    <location>
        <begin position="62"/>
        <end position="83"/>
    </location>
</feature>
<evidence type="ECO:0000259" key="16">
    <source>
        <dbReference type="Pfam" id="PF00122"/>
    </source>
</evidence>
<protein>
    <recommendedName>
        <fullName evidence="20">Cation-transporting P-type ATPase N-terminal domain-containing protein</fullName>
    </recommendedName>
</protein>
<dbReference type="SFLD" id="SFLDF00027">
    <property type="entry name" value="p-type_atpase"/>
    <property type="match status" value="1"/>
</dbReference>
<evidence type="ECO:0000256" key="1">
    <source>
        <dbReference type="ARBA" id="ARBA00001946"/>
    </source>
</evidence>
<dbReference type="Gene3D" id="3.40.1110.10">
    <property type="entry name" value="Calcium-transporting ATPase, cytoplasmic domain N"/>
    <property type="match status" value="1"/>
</dbReference>
<dbReference type="Gene3D" id="2.70.150.10">
    <property type="entry name" value="Calcium-transporting ATPase, cytoplasmic transduction domain A"/>
    <property type="match status" value="1"/>
</dbReference>
<feature type="transmembrane region" description="Helical" evidence="15">
    <location>
        <begin position="205"/>
        <end position="222"/>
    </location>
</feature>
<dbReference type="InterPro" id="IPR008250">
    <property type="entry name" value="ATPase_P-typ_transduc_dom_A_sf"/>
</dbReference>
<dbReference type="PANTHER" id="PTHR45630">
    <property type="entry name" value="CATION-TRANSPORTING ATPASE-RELATED"/>
    <property type="match status" value="1"/>
</dbReference>
<dbReference type="GO" id="GO:0006874">
    <property type="term" value="P:intracellular calcium ion homeostasis"/>
    <property type="evidence" value="ECO:0007669"/>
    <property type="project" value="TreeGrafter"/>
</dbReference>
<feature type="domain" description="P5A-ATPase transmembrane helical hairpin" evidence="17">
    <location>
        <begin position="23"/>
        <end position="92"/>
    </location>
</feature>